<evidence type="ECO:0000313" key="2">
    <source>
        <dbReference type="Proteomes" id="UP000265520"/>
    </source>
</evidence>
<dbReference type="EMBL" id="LXQA010014384">
    <property type="protein sequence ID" value="MCH88560.1"/>
    <property type="molecule type" value="Genomic_DNA"/>
</dbReference>
<protein>
    <submittedName>
        <fullName evidence="1">Bifunctional protein aas</fullName>
    </submittedName>
</protein>
<dbReference type="InterPro" id="IPR036188">
    <property type="entry name" value="FAD/NAD-bd_sf"/>
</dbReference>
<dbReference type="Pfam" id="PF13450">
    <property type="entry name" value="NAD_binding_8"/>
    <property type="match status" value="1"/>
</dbReference>
<dbReference type="PANTHER" id="PTHR42841">
    <property type="entry name" value="AMINE OXIDASE"/>
    <property type="match status" value="1"/>
</dbReference>
<sequence>MDPERSIEEQFTKLHPTLPVNTRIGIVGGGPSGISAAYALARLGYNNITVLEKHHAVGGMCESVEIE</sequence>
<proteinExistence type="predicted"/>
<accession>A0A392MM36</accession>
<dbReference type="Gene3D" id="3.50.50.60">
    <property type="entry name" value="FAD/NAD(P)-binding domain"/>
    <property type="match status" value="1"/>
</dbReference>
<dbReference type="Proteomes" id="UP000265520">
    <property type="component" value="Unassembled WGS sequence"/>
</dbReference>
<dbReference type="PRINTS" id="PR00419">
    <property type="entry name" value="ADXRDTASE"/>
</dbReference>
<feature type="non-terminal residue" evidence="1">
    <location>
        <position position="67"/>
    </location>
</feature>
<comment type="caution">
    <text evidence="1">The sequence shown here is derived from an EMBL/GenBank/DDBJ whole genome shotgun (WGS) entry which is preliminary data.</text>
</comment>
<gene>
    <name evidence="1" type="ORF">A2U01_0009451</name>
</gene>
<keyword evidence="2" id="KW-1185">Reference proteome</keyword>
<reference evidence="1 2" key="1">
    <citation type="journal article" date="2018" name="Front. Plant Sci.">
        <title>Red Clover (Trifolium pratense) and Zigzag Clover (T. medium) - A Picture of Genomic Similarities and Differences.</title>
        <authorList>
            <person name="Dluhosova J."/>
            <person name="Istvanek J."/>
            <person name="Nedelnik J."/>
            <person name="Repkova J."/>
        </authorList>
    </citation>
    <scope>NUCLEOTIDE SEQUENCE [LARGE SCALE GENOMIC DNA]</scope>
    <source>
        <strain evidence="2">cv. 10/8</strain>
        <tissue evidence="1">Leaf</tissue>
    </source>
</reference>
<evidence type="ECO:0000313" key="1">
    <source>
        <dbReference type="EMBL" id="MCH88560.1"/>
    </source>
</evidence>
<organism evidence="1 2">
    <name type="scientific">Trifolium medium</name>
    <dbReference type="NCBI Taxonomy" id="97028"/>
    <lineage>
        <taxon>Eukaryota</taxon>
        <taxon>Viridiplantae</taxon>
        <taxon>Streptophyta</taxon>
        <taxon>Embryophyta</taxon>
        <taxon>Tracheophyta</taxon>
        <taxon>Spermatophyta</taxon>
        <taxon>Magnoliopsida</taxon>
        <taxon>eudicotyledons</taxon>
        <taxon>Gunneridae</taxon>
        <taxon>Pentapetalae</taxon>
        <taxon>rosids</taxon>
        <taxon>fabids</taxon>
        <taxon>Fabales</taxon>
        <taxon>Fabaceae</taxon>
        <taxon>Papilionoideae</taxon>
        <taxon>50 kb inversion clade</taxon>
        <taxon>NPAAA clade</taxon>
        <taxon>Hologalegina</taxon>
        <taxon>IRL clade</taxon>
        <taxon>Trifolieae</taxon>
        <taxon>Trifolium</taxon>
    </lineage>
</organism>
<dbReference type="AlphaFoldDB" id="A0A392MM36"/>
<name>A0A392MM36_9FABA</name>
<dbReference type="SUPFAM" id="SSF51905">
    <property type="entry name" value="FAD/NAD(P)-binding domain"/>
    <property type="match status" value="1"/>
</dbReference>